<organism evidence="7 8">
    <name type="scientific">Gilvimarinus gilvus</name>
    <dbReference type="NCBI Taxonomy" id="3058038"/>
    <lineage>
        <taxon>Bacteria</taxon>
        <taxon>Pseudomonadati</taxon>
        <taxon>Pseudomonadota</taxon>
        <taxon>Gammaproteobacteria</taxon>
        <taxon>Cellvibrionales</taxon>
        <taxon>Cellvibrionaceae</taxon>
        <taxon>Gilvimarinus</taxon>
    </lineage>
</organism>
<keyword evidence="8" id="KW-1185">Reference proteome</keyword>
<dbReference type="InterPro" id="IPR005467">
    <property type="entry name" value="His_kinase_dom"/>
</dbReference>
<reference evidence="7 8" key="1">
    <citation type="submission" date="2023-11" db="EMBL/GenBank/DDBJ databases">
        <title>Gilvimarinus fulvus sp. nov., isolated from the surface of Kelp.</title>
        <authorList>
            <person name="Sun Y.Y."/>
            <person name="Gong Y."/>
            <person name="Du Z.J."/>
        </authorList>
    </citation>
    <scope>NUCLEOTIDE SEQUENCE [LARGE SCALE GENOMIC DNA]</scope>
    <source>
        <strain evidence="7 8">SDUM040013</strain>
    </source>
</reference>
<dbReference type="PANTHER" id="PTHR42878">
    <property type="entry name" value="TWO-COMPONENT HISTIDINE KINASE"/>
    <property type="match status" value="1"/>
</dbReference>
<dbReference type="SUPFAM" id="SSF47384">
    <property type="entry name" value="Homodimeric domain of signal transducing histidine kinase"/>
    <property type="match status" value="1"/>
</dbReference>
<feature type="transmembrane region" description="Helical" evidence="5">
    <location>
        <begin position="48"/>
        <end position="67"/>
    </location>
</feature>
<dbReference type="EMBL" id="JAXAFO010000012">
    <property type="protein sequence ID" value="MDX6849470.1"/>
    <property type="molecule type" value="Genomic_DNA"/>
</dbReference>
<comment type="catalytic activity">
    <reaction evidence="1">
        <text>ATP + protein L-histidine = ADP + protein N-phospho-L-histidine.</text>
        <dbReference type="EC" id="2.7.13.3"/>
    </reaction>
</comment>
<evidence type="ECO:0000256" key="4">
    <source>
        <dbReference type="ARBA" id="ARBA00022777"/>
    </source>
</evidence>
<proteinExistence type="predicted"/>
<dbReference type="InterPro" id="IPR004358">
    <property type="entry name" value="Sig_transdc_His_kin-like_C"/>
</dbReference>
<evidence type="ECO:0000256" key="5">
    <source>
        <dbReference type="SAM" id="Phobius"/>
    </source>
</evidence>
<evidence type="ECO:0000256" key="2">
    <source>
        <dbReference type="ARBA" id="ARBA00012438"/>
    </source>
</evidence>
<name>A0ABU4RXB6_9GAMM</name>
<evidence type="ECO:0000313" key="8">
    <source>
        <dbReference type="Proteomes" id="UP001273505"/>
    </source>
</evidence>
<evidence type="ECO:0000256" key="1">
    <source>
        <dbReference type="ARBA" id="ARBA00000085"/>
    </source>
</evidence>
<keyword evidence="7" id="KW-0067">ATP-binding</keyword>
<dbReference type="PRINTS" id="PR00344">
    <property type="entry name" value="BCTRLSENSOR"/>
</dbReference>
<evidence type="ECO:0000259" key="6">
    <source>
        <dbReference type="PROSITE" id="PS50109"/>
    </source>
</evidence>
<dbReference type="CDD" id="cd00075">
    <property type="entry name" value="HATPase"/>
    <property type="match status" value="1"/>
</dbReference>
<comment type="caution">
    <text evidence="7">The sequence shown here is derived from an EMBL/GenBank/DDBJ whole genome shotgun (WGS) entry which is preliminary data.</text>
</comment>
<dbReference type="RefSeq" id="WP_302722833.1">
    <property type="nucleotide sequence ID" value="NZ_JAULRU010000570.1"/>
</dbReference>
<dbReference type="Gene3D" id="3.30.565.10">
    <property type="entry name" value="Histidine kinase-like ATPase, C-terminal domain"/>
    <property type="match status" value="1"/>
</dbReference>
<dbReference type="Pfam" id="PF02518">
    <property type="entry name" value="HATPase_c"/>
    <property type="match status" value="1"/>
</dbReference>
<gene>
    <name evidence="7" type="ORF">SCD92_08870</name>
</gene>
<feature type="domain" description="Histidine kinase" evidence="6">
    <location>
        <begin position="244"/>
        <end position="444"/>
    </location>
</feature>
<dbReference type="InterPro" id="IPR050351">
    <property type="entry name" value="BphY/WalK/GraS-like"/>
</dbReference>
<keyword evidence="5" id="KW-0812">Transmembrane</keyword>
<dbReference type="EC" id="2.7.13.3" evidence="2"/>
<keyword evidence="5" id="KW-0472">Membrane</keyword>
<keyword evidence="3" id="KW-0808">Transferase</keyword>
<dbReference type="InterPro" id="IPR003594">
    <property type="entry name" value="HATPase_dom"/>
</dbReference>
<dbReference type="SUPFAM" id="SSF55874">
    <property type="entry name" value="ATPase domain of HSP90 chaperone/DNA topoisomerase II/histidine kinase"/>
    <property type="match status" value="1"/>
</dbReference>
<keyword evidence="7" id="KW-0547">Nucleotide-binding</keyword>
<sequence length="444" mass="47830">MGSKIKPELGSTFSSLYARLLLTVLLTSASALVVGGLVWYWLGFTAAALGAGIIAGALTASVFAKILNSTVSQGLDAVDQGIMNLLDSDYSATLSASGIRELQGSQARINQLLSVLREERQSIYQRELLLDTIIENSELCVVLVDQRNRIVYSNRIARRWLRGAGAMNGLTVQTVLADSPELLTAVLAKQSGIFPLACDSDAICLLSCGQFVLNAQQHTLIMLRDMTETLSRQEAQAWKKVIRVVSHELNNSLAPISSLAHSGKLMLEQGIYEDLDDVFTTLVARSRYLADFVGSYAAIAKLPAPHKTDVNWREFVGSVLKGSPYQCTQELPVTAGYFDESQMFQVVQNLLKNAAESGAPASAIELCVSQKGTTSTILILDQGPGMNESKLKKALLPFYSTKPGGSGTGLPLCREIVESHGGSLTLANRAQGGLQVKIELPLPR</sequence>
<dbReference type="PROSITE" id="PS50109">
    <property type="entry name" value="HIS_KIN"/>
    <property type="match status" value="1"/>
</dbReference>
<keyword evidence="5" id="KW-1133">Transmembrane helix</keyword>
<keyword evidence="4" id="KW-0418">Kinase</keyword>
<evidence type="ECO:0000256" key="3">
    <source>
        <dbReference type="ARBA" id="ARBA00022679"/>
    </source>
</evidence>
<dbReference type="GO" id="GO:0005524">
    <property type="term" value="F:ATP binding"/>
    <property type="evidence" value="ECO:0007669"/>
    <property type="project" value="UniProtKB-KW"/>
</dbReference>
<dbReference type="InterPro" id="IPR036097">
    <property type="entry name" value="HisK_dim/P_sf"/>
</dbReference>
<accession>A0ABU4RXB6</accession>
<dbReference type="Proteomes" id="UP001273505">
    <property type="component" value="Unassembled WGS sequence"/>
</dbReference>
<dbReference type="SMART" id="SM00387">
    <property type="entry name" value="HATPase_c"/>
    <property type="match status" value="1"/>
</dbReference>
<evidence type="ECO:0000313" key="7">
    <source>
        <dbReference type="EMBL" id="MDX6849470.1"/>
    </source>
</evidence>
<dbReference type="PANTHER" id="PTHR42878:SF14">
    <property type="entry name" value="OSMOLARITY TWO-COMPONENT SYSTEM PROTEIN SSK1"/>
    <property type="match status" value="1"/>
</dbReference>
<feature type="transmembrane region" description="Helical" evidence="5">
    <location>
        <begin position="20"/>
        <end position="42"/>
    </location>
</feature>
<protein>
    <recommendedName>
        <fullName evidence="2">histidine kinase</fullName>
        <ecNumber evidence="2">2.7.13.3</ecNumber>
    </recommendedName>
</protein>
<dbReference type="InterPro" id="IPR036890">
    <property type="entry name" value="HATPase_C_sf"/>
</dbReference>